<dbReference type="EnsemblPlants" id="TraesCS7D02G078300.1">
    <property type="protein sequence ID" value="TraesCS7D02G078300.1"/>
    <property type="gene ID" value="TraesCS7D02G078300"/>
</dbReference>
<feature type="compositionally biased region" description="Pro residues" evidence="1">
    <location>
        <begin position="1"/>
        <end position="20"/>
    </location>
</feature>
<dbReference type="AlphaFoldDB" id="A0A3B6T910"/>
<evidence type="ECO:0000313" key="4">
    <source>
        <dbReference type="Proteomes" id="UP000019116"/>
    </source>
</evidence>
<sequence>MSSELPPPSGDAPAAKPPSNPSTTLATAALATAADGTTTTISSLGQDQLLEIFLRLPNLPALVHSALTCRPWLGAVRSSPSFRRLFRALHPAPLLGIFLKVDNDTAPSFAPLRRSDPVVTAALRRGDFFLTSLPLDDAWTVMDCRDGYILLWNTFFLGRGCGFVSPSSRRTTSDWAVHPWVEIGSDNSLKYGAGTLVDGSVYWPFYGEGRIIRINTATMDVSSLDLPSHTIIDYWQDDFMVGDTKDGELCIVHASDDFLLHVWIRSVGSNGIGIWVRQNIVSFSAEIDRVTRGLEGQVRVVQVRSGCVYLSMTRITNAGTQRTWFFYLSLETMEVELLIHGTFDDCAFPYRMAWPPCLIGDDGTTGHEVEASR</sequence>
<dbReference type="Gramene" id="TraesCS7D02G078300.1">
    <property type="protein sequence ID" value="TraesCS7D02G078300.1"/>
    <property type="gene ID" value="TraesCS7D02G078300"/>
</dbReference>
<dbReference type="SUPFAM" id="SSF81383">
    <property type="entry name" value="F-box domain"/>
    <property type="match status" value="1"/>
</dbReference>
<feature type="region of interest" description="Disordered" evidence="1">
    <location>
        <begin position="1"/>
        <end position="23"/>
    </location>
</feature>
<protein>
    <recommendedName>
        <fullName evidence="2">F-box protein AT5G49610-like beta-propeller domain-containing protein</fullName>
    </recommendedName>
</protein>
<reference evidence="3" key="1">
    <citation type="submission" date="2018-08" db="EMBL/GenBank/DDBJ databases">
        <authorList>
            <person name="Rossello M."/>
        </authorList>
    </citation>
    <scope>NUCLEOTIDE SEQUENCE [LARGE SCALE GENOMIC DNA]</scope>
    <source>
        <strain evidence="3">cv. Chinese Spring</strain>
    </source>
</reference>
<dbReference type="Gramene" id="TraesCAD_scaffold_056821_01G000100.1">
    <property type="protein sequence ID" value="TraesCAD_scaffold_056821_01G000100.1"/>
    <property type="gene ID" value="TraesCAD_scaffold_056821_01G000100"/>
</dbReference>
<accession>A0A3B6T910</accession>
<dbReference type="STRING" id="4565.A0A3B6T910"/>
<proteinExistence type="predicted"/>
<evidence type="ECO:0000259" key="2">
    <source>
        <dbReference type="Pfam" id="PF23635"/>
    </source>
</evidence>
<dbReference type="Gramene" id="TraesCLE_scaffold_058741_01G000500.1">
    <property type="protein sequence ID" value="TraesCLE_scaffold_058741_01G000500.1"/>
    <property type="gene ID" value="TraesCLE_scaffold_058741_01G000500"/>
</dbReference>
<dbReference type="InterPro" id="IPR056594">
    <property type="entry name" value="AT5G49610-like_b-prop"/>
</dbReference>
<dbReference type="Gramene" id="TraesRN7D0100183900.1">
    <property type="protein sequence ID" value="TraesRN7D0100183900.1"/>
    <property type="gene ID" value="TraesRN7D0100183900"/>
</dbReference>
<name>A0A3B6T910_WHEAT</name>
<keyword evidence="4" id="KW-1185">Reference proteome</keyword>
<dbReference type="Gramene" id="TraesCS7D03G0178700.1">
    <property type="protein sequence ID" value="TraesCS7D03G0178700.1.CDS"/>
    <property type="gene ID" value="TraesCS7D03G0178700"/>
</dbReference>
<evidence type="ECO:0000313" key="3">
    <source>
        <dbReference type="EnsemblPlants" id="TraesCS7D02G078300.1"/>
    </source>
</evidence>
<dbReference type="Gramene" id="TraesWEE_scaffold_058827_01G000400.1">
    <property type="protein sequence ID" value="TraesWEE_scaffold_058827_01G000400.1"/>
    <property type="gene ID" value="TraesWEE_scaffold_058827_01G000400"/>
</dbReference>
<dbReference type="PANTHER" id="PTHR33207">
    <property type="entry name" value="F-BOX DOMAIN CONTAINING PROTEIN-RELATED"/>
    <property type="match status" value="1"/>
</dbReference>
<evidence type="ECO:0000256" key="1">
    <source>
        <dbReference type="SAM" id="MobiDB-lite"/>
    </source>
</evidence>
<dbReference type="InterPro" id="IPR036047">
    <property type="entry name" value="F-box-like_dom_sf"/>
</dbReference>
<organism evidence="3">
    <name type="scientific">Triticum aestivum</name>
    <name type="common">Wheat</name>
    <dbReference type="NCBI Taxonomy" id="4565"/>
    <lineage>
        <taxon>Eukaryota</taxon>
        <taxon>Viridiplantae</taxon>
        <taxon>Streptophyta</taxon>
        <taxon>Embryophyta</taxon>
        <taxon>Tracheophyta</taxon>
        <taxon>Spermatophyta</taxon>
        <taxon>Magnoliopsida</taxon>
        <taxon>Liliopsida</taxon>
        <taxon>Poales</taxon>
        <taxon>Poaceae</taxon>
        <taxon>BOP clade</taxon>
        <taxon>Pooideae</taxon>
        <taxon>Triticodae</taxon>
        <taxon>Triticeae</taxon>
        <taxon>Triticinae</taxon>
        <taxon>Triticum</taxon>
    </lineage>
</organism>
<dbReference type="Pfam" id="PF23635">
    <property type="entry name" value="Beta-prop_AT5G49610-like"/>
    <property type="match status" value="1"/>
</dbReference>
<dbReference type="Proteomes" id="UP000019116">
    <property type="component" value="Chromosome 7D"/>
</dbReference>
<dbReference type="Gramene" id="TraesROB_scaffold_056988_01G000100.1">
    <property type="protein sequence ID" value="TraesROB_scaffold_056988_01G000100.1"/>
    <property type="gene ID" value="TraesROB_scaffold_056988_01G000100"/>
</dbReference>
<feature type="domain" description="F-box protein AT5G49610-like beta-propeller" evidence="2">
    <location>
        <begin position="195"/>
        <end position="357"/>
    </location>
</feature>
<reference evidence="3" key="2">
    <citation type="submission" date="2018-10" db="UniProtKB">
        <authorList>
            <consortium name="EnsemblPlants"/>
        </authorList>
    </citation>
    <scope>IDENTIFICATION</scope>
</reference>